<proteinExistence type="predicted"/>
<keyword evidence="2" id="KW-1185">Reference proteome</keyword>
<sequence>MTASNSNASRLGFEQMRLLDFCGVRPMAQPLSEWFEELEVLYEAAGVEDHSVKVFHVMTILEEDVSDAKLELLKFPLVFATNPYDGHTPYERLKEQMLRVYQDMELKD</sequence>
<dbReference type="AlphaFoldDB" id="B4JXI9"/>
<protein>
    <submittedName>
        <fullName evidence="1">GH17563</fullName>
    </submittedName>
</protein>
<accession>B4JXI9</accession>
<evidence type="ECO:0000313" key="1">
    <source>
        <dbReference type="EMBL" id="EDV95465.1"/>
    </source>
</evidence>
<reference evidence="1 2" key="1">
    <citation type="journal article" date="2007" name="Nature">
        <title>Evolution of genes and genomes on the Drosophila phylogeny.</title>
        <authorList>
            <consortium name="Drosophila 12 Genomes Consortium"/>
            <person name="Clark A.G."/>
            <person name="Eisen M.B."/>
            <person name="Smith D.R."/>
            <person name="Bergman C.M."/>
            <person name="Oliver B."/>
            <person name="Markow T.A."/>
            <person name="Kaufman T.C."/>
            <person name="Kellis M."/>
            <person name="Gelbart W."/>
            <person name="Iyer V.N."/>
            <person name="Pollard D.A."/>
            <person name="Sackton T.B."/>
            <person name="Larracuente A.M."/>
            <person name="Singh N.D."/>
            <person name="Abad J.P."/>
            <person name="Abt D.N."/>
            <person name="Adryan B."/>
            <person name="Aguade M."/>
            <person name="Akashi H."/>
            <person name="Anderson W.W."/>
            <person name="Aquadro C.F."/>
            <person name="Ardell D.H."/>
            <person name="Arguello R."/>
            <person name="Artieri C.G."/>
            <person name="Barbash D.A."/>
            <person name="Barker D."/>
            <person name="Barsanti P."/>
            <person name="Batterham P."/>
            <person name="Batzoglou S."/>
            <person name="Begun D."/>
            <person name="Bhutkar A."/>
            <person name="Blanco E."/>
            <person name="Bosak S.A."/>
            <person name="Bradley R.K."/>
            <person name="Brand A.D."/>
            <person name="Brent M.R."/>
            <person name="Brooks A.N."/>
            <person name="Brown R.H."/>
            <person name="Butlin R.K."/>
            <person name="Caggese C."/>
            <person name="Calvi B.R."/>
            <person name="Bernardo de Carvalho A."/>
            <person name="Caspi A."/>
            <person name="Castrezana S."/>
            <person name="Celniker S.E."/>
            <person name="Chang J.L."/>
            <person name="Chapple C."/>
            <person name="Chatterji S."/>
            <person name="Chinwalla A."/>
            <person name="Civetta A."/>
            <person name="Clifton S.W."/>
            <person name="Comeron J.M."/>
            <person name="Costello J.C."/>
            <person name="Coyne J.A."/>
            <person name="Daub J."/>
            <person name="David R.G."/>
            <person name="Delcher A.L."/>
            <person name="Delehaunty K."/>
            <person name="Do C.B."/>
            <person name="Ebling H."/>
            <person name="Edwards K."/>
            <person name="Eickbush T."/>
            <person name="Evans J.D."/>
            <person name="Filipski A."/>
            <person name="Findeiss S."/>
            <person name="Freyhult E."/>
            <person name="Fulton L."/>
            <person name="Fulton R."/>
            <person name="Garcia A.C."/>
            <person name="Gardiner A."/>
            <person name="Garfield D.A."/>
            <person name="Garvin B.E."/>
            <person name="Gibson G."/>
            <person name="Gilbert D."/>
            <person name="Gnerre S."/>
            <person name="Godfrey J."/>
            <person name="Good R."/>
            <person name="Gotea V."/>
            <person name="Gravely B."/>
            <person name="Greenberg A.J."/>
            <person name="Griffiths-Jones S."/>
            <person name="Gross S."/>
            <person name="Guigo R."/>
            <person name="Gustafson E.A."/>
            <person name="Haerty W."/>
            <person name="Hahn M.W."/>
            <person name="Halligan D.L."/>
            <person name="Halpern A.L."/>
            <person name="Halter G.M."/>
            <person name="Han M.V."/>
            <person name="Heger A."/>
            <person name="Hillier L."/>
            <person name="Hinrichs A.S."/>
            <person name="Holmes I."/>
            <person name="Hoskins R.A."/>
            <person name="Hubisz M.J."/>
            <person name="Hultmark D."/>
            <person name="Huntley M.A."/>
            <person name="Jaffe D.B."/>
            <person name="Jagadeeshan S."/>
            <person name="Jeck W.R."/>
            <person name="Johnson J."/>
            <person name="Jones C.D."/>
            <person name="Jordan W.C."/>
            <person name="Karpen G.H."/>
            <person name="Kataoka E."/>
            <person name="Keightley P.D."/>
            <person name="Kheradpour P."/>
            <person name="Kirkness E.F."/>
            <person name="Koerich L.B."/>
            <person name="Kristiansen K."/>
            <person name="Kudrna D."/>
            <person name="Kulathinal R.J."/>
            <person name="Kumar S."/>
            <person name="Kwok R."/>
            <person name="Lander E."/>
            <person name="Langley C.H."/>
            <person name="Lapoint R."/>
            <person name="Lazzaro B.P."/>
            <person name="Lee S.J."/>
            <person name="Levesque L."/>
            <person name="Li R."/>
            <person name="Lin C.F."/>
            <person name="Lin M.F."/>
            <person name="Lindblad-Toh K."/>
            <person name="Llopart A."/>
            <person name="Long M."/>
            <person name="Low L."/>
            <person name="Lozovsky E."/>
            <person name="Lu J."/>
            <person name="Luo M."/>
            <person name="Machado C.A."/>
            <person name="Makalowski W."/>
            <person name="Marzo M."/>
            <person name="Matsuda M."/>
            <person name="Matzkin L."/>
            <person name="McAllister B."/>
            <person name="McBride C.S."/>
            <person name="McKernan B."/>
            <person name="McKernan K."/>
            <person name="Mendez-Lago M."/>
            <person name="Minx P."/>
            <person name="Mollenhauer M.U."/>
            <person name="Montooth K."/>
            <person name="Mount S.M."/>
            <person name="Mu X."/>
            <person name="Myers E."/>
            <person name="Negre B."/>
            <person name="Newfeld S."/>
            <person name="Nielsen R."/>
            <person name="Noor M.A."/>
            <person name="O'Grady P."/>
            <person name="Pachter L."/>
            <person name="Papaceit M."/>
            <person name="Parisi M.J."/>
            <person name="Parisi M."/>
            <person name="Parts L."/>
            <person name="Pedersen J.S."/>
            <person name="Pesole G."/>
            <person name="Phillippy A.M."/>
            <person name="Ponting C.P."/>
            <person name="Pop M."/>
            <person name="Porcelli D."/>
            <person name="Powell J.R."/>
            <person name="Prohaska S."/>
            <person name="Pruitt K."/>
            <person name="Puig M."/>
            <person name="Quesneville H."/>
            <person name="Ram K.R."/>
            <person name="Rand D."/>
            <person name="Rasmussen M.D."/>
            <person name="Reed L.K."/>
            <person name="Reenan R."/>
            <person name="Reily A."/>
            <person name="Remington K.A."/>
            <person name="Rieger T.T."/>
            <person name="Ritchie M.G."/>
            <person name="Robin C."/>
            <person name="Rogers Y.H."/>
            <person name="Rohde C."/>
            <person name="Rozas J."/>
            <person name="Rubenfield M.J."/>
            <person name="Ruiz A."/>
            <person name="Russo S."/>
            <person name="Salzberg S.L."/>
            <person name="Sanchez-Gracia A."/>
            <person name="Saranga D.J."/>
            <person name="Sato H."/>
            <person name="Schaeffer S.W."/>
            <person name="Schatz M.C."/>
            <person name="Schlenke T."/>
            <person name="Schwartz R."/>
            <person name="Segarra C."/>
            <person name="Singh R.S."/>
            <person name="Sirot L."/>
            <person name="Sirota M."/>
            <person name="Sisneros N.B."/>
            <person name="Smith C.D."/>
            <person name="Smith T.F."/>
            <person name="Spieth J."/>
            <person name="Stage D.E."/>
            <person name="Stark A."/>
            <person name="Stephan W."/>
            <person name="Strausberg R.L."/>
            <person name="Strempel S."/>
            <person name="Sturgill D."/>
            <person name="Sutton G."/>
            <person name="Sutton G.G."/>
            <person name="Tao W."/>
            <person name="Teichmann S."/>
            <person name="Tobari Y.N."/>
            <person name="Tomimura Y."/>
            <person name="Tsolas J.M."/>
            <person name="Valente V.L."/>
            <person name="Venter E."/>
            <person name="Venter J.C."/>
            <person name="Vicario S."/>
            <person name="Vieira F.G."/>
            <person name="Vilella A.J."/>
            <person name="Villasante A."/>
            <person name="Walenz B."/>
            <person name="Wang J."/>
            <person name="Wasserman M."/>
            <person name="Watts T."/>
            <person name="Wilson D."/>
            <person name="Wilson R.K."/>
            <person name="Wing R.A."/>
            <person name="Wolfner M.F."/>
            <person name="Wong A."/>
            <person name="Wong G.K."/>
            <person name="Wu C.I."/>
            <person name="Wu G."/>
            <person name="Yamamoto D."/>
            <person name="Yang H.P."/>
            <person name="Yang S.P."/>
            <person name="Yorke J.A."/>
            <person name="Yoshida K."/>
            <person name="Zdobnov E."/>
            <person name="Zhang P."/>
            <person name="Zhang Y."/>
            <person name="Zimin A.V."/>
            <person name="Baldwin J."/>
            <person name="Abdouelleil A."/>
            <person name="Abdulkadir J."/>
            <person name="Abebe A."/>
            <person name="Abera B."/>
            <person name="Abreu J."/>
            <person name="Acer S.C."/>
            <person name="Aftuck L."/>
            <person name="Alexander A."/>
            <person name="An P."/>
            <person name="Anderson E."/>
            <person name="Anderson S."/>
            <person name="Arachi H."/>
            <person name="Azer M."/>
            <person name="Bachantsang P."/>
            <person name="Barry A."/>
            <person name="Bayul T."/>
            <person name="Berlin A."/>
            <person name="Bessette D."/>
            <person name="Bloom T."/>
            <person name="Blye J."/>
            <person name="Boguslavskiy L."/>
            <person name="Bonnet C."/>
            <person name="Boukhgalter B."/>
            <person name="Bourzgui I."/>
            <person name="Brown A."/>
            <person name="Cahill P."/>
            <person name="Channer S."/>
            <person name="Cheshatsang Y."/>
            <person name="Chuda L."/>
            <person name="Citroen M."/>
            <person name="Collymore A."/>
            <person name="Cooke P."/>
            <person name="Costello M."/>
            <person name="D'Aco K."/>
            <person name="Daza R."/>
            <person name="De Haan G."/>
            <person name="DeGray S."/>
            <person name="DeMaso C."/>
            <person name="Dhargay N."/>
            <person name="Dooley K."/>
            <person name="Dooley E."/>
            <person name="Doricent M."/>
            <person name="Dorje P."/>
            <person name="Dorjee K."/>
            <person name="Dupes A."/>
            <person name="Elong R."/>
            <person name="Falk J."/>
            <person name="Farina A."/>
            <person name="Faro S."/>
            <person name="Ferguson D."/>
            <person name="Fisher S."/>
            <person name="Foley C.D."/>
            <person name="Franke A."/>
            <person name="Friedrich D."/>
            <person name="Gadbois L."/>
            <person name="Gearin G."/>
            <person name="Gearin C.R."/>
            <person name="Giannoukos G."/>
            <person name="Goode T."/>
            <person name="Graham J."/>
            <person name="Grandbois E."/>
            <person name="Grewal S."/>
            <person name="Gyaltsen K."/>
            <person name="Hafez N."/>
            <person name="Hagos B."/>
            <person name="Hall J."/>
            <person name="Henson C."/>
            <person name="Hollinger A."/>
            <person name="Honan T."/>
            <person name="Huard M.D."/>
            <person name="Hughes L."/>
            <person name="Hurhula B."/>
            <person name="Husby M.E."/>
            <person name="Kamat A."/>
            <person name="Kanga B."/>
            <person name="Kashin S."/>
            <person name="Khazanovich D."/>
            <person name="Kisner P."/>
            <person name="Lance K."/>
            <person name="Lara M."/>
            <person name="Lee W."/>
            <person name="Lennon N."/>
            <person name="Letendre F."/>
            <person name="LeVine R."/>
            <person name="Lipovsky A."/>
            <person name="Liu X."/>
            <person name="Liu J."/>
            <person name="Liu S."/>
            <person name="Lokyitsang T."/>
            <person name="Lokyitsang Y."/>
            <person name="Lubonja R."/>
            <person name="Lui A."/>
            <person name="MacDonald P."/>
            <person name="Magnisalis V."/>
            <person name="Maru K."/>
            <person name="Matthews C."/>
            <person name="McCusker W."/>
            <person name="McDonough S."/>
            <person name="Mehta T."/>
            <person name="Meldrim J."/>
            <person name="Meneus L."/>
            <person name="Mihai O."/>
            <person name="Mihalev A."/>
            <person name="Mihova T."/>
            <person name="Mittelman R."/>
            <person name="Mlenga V."/>
            <person name="Montmayeur A."/>
            <person name="Mulrain L."/>
            <person name="Navidi A."/>
            <person name="Naylor J."/>
            <person name="Negash T."/>
            <person name="Nguyen T."/>
            <person name="Nguyen N."/>
            <person name="Nicol R."/>
            <person name="Norbu C."/>
            <person name="Norbu N."/>
            <person name="Novod N."/>
            <person name="O'Neill B."/>
            <person name="Osman S."/>
            <person name="Markiewicz E."/>
            <person name="Oyono O.L."/>
            <person name="Patti C."/>
            <person name="Phunkhang P."/>
            <person name="Pierre F."/>
            <person name="Priest M."/>
            <person name="Raghuraman S."/>
            <person name="Rege F."/>
            <person name="Reyes R."/>
            <person name="Rise C."/>
            <person name="Rogov P."/>
            <person name="Ross K."/>
            <person name="Ryan E."/>
            <person name="Settipalli S."/>
            <person name="Shea T."/>
            <person name="Sherpa N."/>
            <person name="Shi L."/>
            <person name="Shih D."/>
            <person name="Sparrow T."/>
            <person name="Spaulding J."/>
            <person name="Stalker J."/>
            <person name="Stange-Thomann N."/>
            <person name="Stavropoulos S."/>
            <person name="Stone C."/>
            <person name="Strader C."/>
            <person name="Tesfaye S."/>
            <person name="Thomson T."/>
            <person name="Thoulutsang Y."/>
            <person name="Thoulutsang D."/>
            <person name="Topham K."/>
            <person name="Topping I."/>
            <person name="Tsamla T."/>
            <person name="Vassiliev H."/>
            <person name="Vo A."/>
            <person name="Wangchuk T."/>
            <person name="Wangdi T."/>
            <person name="Weiand M."/>
            <person name="Wilkinson J."/>
            <person name="Wilson A."/>
            <person name="Yadav S."/>
            <person name="Young G."/>
            <person name="Yu Q."/>
            <person name="Zembek L."/>
            <person name="Zhong D."/>
            <person name="Zimmer A."/>
            <person name="Zwirko Z."/>
            <person name="Jaffe D.B."/>
            <person name="Alvarez P."/>
            <person name="Brockman W."/>
            <person name="Butler J."/>
            <person name="Chin C."/>
            <person name="Gnerre S."/>
            <person name="Grabherr M."/>
            <person name="Kleber M."/>
            <person name="Mauceli E."/>
            <person name="MacCallum I."/>
        </authorList>
    </citation>
    <scope>NUCLEOTIDE SEQUENCE [LARGE SCALE GENOMIC DNA]</scope>
    <source>
        <strain evidence="2">Tucson 15287-2541.00</strain>
    </source>
</reference>
<gene>
    <name evidence="1" type="primary">Dgri\GH17563</name>
    <name evidence="1" type="ORF">Dgri_GH17563</name>
</gene>
<dbReference type="HOGENOM" id="CLU_2239332_0_0_1"/>
<dbReference type="EMBL" id="CH916376">
    <property type="protein sequence ID" value="EDV95465.1"/>
    <property type="molecule type" value="Genomic_DNA"/>
</dbReference>
<organism evidence="2">
    <name type="scientific">Drosophila grimshawi</name>
    <name type="common">Hawaiian fruit fly</name>
    <name type="synonym">Idiomyia grimshawi</name>
    <dbReference type="NCBI Taxonomy" id="7222"/>
    <lineage>
        <taxon>Eukaryota</taxon>
        <taxon>Metazoa</taxon>
        <taxon>Ecdysozoa</taxon>
        <taxon>Arthropoda</taxon>
        <taxon>Hexapoda</taxon>
        <taxon>Insecta</taxon>
        <taxon>Pterygota</taxon>
        <taxon>Neoptera</taxon>
        <taxon>Endopterygota</taxon>
        <taxon>Diptera</taxon>
        <taxon>Brachycera</taxon>
        <taxon>Muscomorpha</taxon>
        <taxon>Ephydroidea</taxon>
        <taxon>Drosophilidae</taxon>
        <taxon>Drosophila</taxon>
        <taxon>Hawaiian Drosophila</taxon>
    </lineage>
</organism>
<dbReference type="InParanoid" id="B4JXI9"/>
<name>B4JXI9_DROGR</name>
<dbReference type="Proteomes" id="UP000001070">
    <property type="component" value="Unassembled WGS sequence"/>
</dbReference>
<evidence type="ECO:0000313" key="2">
    <source>
        <dbReference type="Proteomes" id="UP000001070"/>
    </source>
</evidence>